<evidence type="ECO:0000313" key="3">
    <source>
        <dbReference type="Proteomes" id="UP000738349"/>
    </source>
</evidence>
<dbReference type="Pfam" id="PF11905">
    <property type="entry name" value="DUF3425"/>
    <property type="match status" value="1"/>
</dbReference>
<feature type="region of interest" description="Disordered" evidence="1">
    <location>
        <begin position="54"/>
        <end position="75"/>
    </location>
</feature>
<dbReference type="Proteomes" id="UP000738349">
    <property type="component" value="Unassembled WGS sequence"/>
</dbReference>
<name>A0A9P9FLH3_9HYPO</name>
<feature type="compositionally biased region" description="Low complexity" evidence="1">
    <location>
        <begin position="59"/>
        <end position="75"/>
    </location>
</feature>
<proteinExistence type="predicted"/>
<dbReference type="InterPro" id="IPR021833">
    <property type="entry name" value="DUF3425"/>
</dbReference>
<dbReference type="AlphaFoldDB" id="A0A9P9FLH3"/>
<evidence type="ECO:0000313" key="2">
    <source>
        <dbReference type="EMBL" id="KAH7165162.1"/>
    </source>
</evidence>
<dbReference type="PANTHER" id="PTHR38116">
    <property type="entry name" value="CHROMOSOME 7, WHOLE GENOME SHOTGUN SEQUENCE"/>
    <property type="match status" value="1"/>
</dbReference>
<accession>A0A9P9FLH3</accession>
<dbReference type="OrthoDB" id="2245989at2759"/>
<dbReference type="PANTHER" id="PTHR38116:SF1">
    <property type="entry name" value="BZIP DOMAIN-CONTAINING PROTEIN"/>
    <property type="match status" value="1"/>
</dbReference>
<gene>
    <name evidence="2" type="ORF">EDB81DRAFT_753945</name>
</gene>
<keyword evidence="3" id="KW-1185">Reference proteome</keyword>
<evidence type="ECO:0000256" key="1">
    <source>
        <dbReference type="SAM" id="MobiDB-lite"/>
    </source>
</evidence>
<comment type="caution">
    <text evidence="2">The sequence shown here is derived from an EMBL/GenBank/DDBJ whole genome shotgun (WGS) entry which is preliminary data.</text>
</comment>
<sequence>MEIYGSSAEFTIQAAISVTCGTQVQQRTFKYSRKEPEMTQKILVPCYDDVISPYSTNDPQPSRSPQPATASSSPPALQTTSLQAMVVHCPWIDLLPFPRLRDNMLKYMQARLVNDDELCEDLLSADDPRGLDRTPSLIVWGGSADPGAWEADPAFLLKWGFHFQAYMMDPSCPSGCFEKFRVV</sequence>
<organism evidence="2 3">
    <name type="scientific">Dactylonectria macrodidyma</name>
    <dbReference type="NCBI Taxonomy" id="307937"/>
    <lineage>
        <taxon>Eukaryota</taxon>
        <taxon>Fungi</taxon>
        <taxon>Dikarya</taxon>
        <taxon>Ascomycota</taxon>
        <taxon>Pezizomycotina</taxon>
        <taxon>Sordariomycetes</taxon>
        <taxon>Hypocreomycetidae</taxon>
        <taxon>Hypocreales</taxon>
        <taxon>Nectriaceae</taxon>
        <taxon>Dactylonectria</taxon>
    </lineage>
</organism>
<reference evidence="2" key="1">
    <citation type="journal article" date="2021" name="Nat. Commun.">
        <title>Genetic determinants of endophytism in the Arabidopsis root mycobiome.</title>
        <authorList>
            <person name="Mesny F."/>
            <person name="Miyauchi S."/>
            <person name="Thiergart T."/>
            <person name="Pickel B."/>
            <person name="Atanasova L."/>
            <person name="Karlsson M."/>
            <person name="Huettel B."/>
            <person name="Barry K.W."/>
            <person name="Haridas S."/>
            <person name="Chen C."/>
            <person name="Bauer D."/>
            <person name="Andreopoulos W."/>
            <person name="Pangilinan J."/>
            <person name="LaButti K."/>
            <person name="Riley R."/>
            <person name="Lipzen A."/>
            <person name="Clum A."/>
            <person name="Drula E."/>
            <person name="Henrissat B."/>
            <person name="Kohler A."/>
            <person name="Grigoriev I.V."/>
            <person name="Martin F.M."/>
            <person name="Hacquard S."/>
        </authorList>
    </citation>
    <scope>NUCLEOTIDE SEQUENCE</scope>
    <source>
        <strain evidence="2">MPI-CAGE-AT-0147</strain>
    </source>
</reference>
<dbReference type="EMBL" id="JAGMUV010000003">
    <property type="protein sequence ID" value="KAH7165162.1"/>
    <property type="molecule type" value="Genomic_DNA"/>
</dbReference>
<protein>
    <submittedName>
        <fullName evidence="2">Uncharacterized protein</fullName>
    </submittedName>
</protein>